<dbReference type="InterPro" id="IPR013249">
    <property type="entry name" value="RNA_pol_sigma70_r4_t2"/>
</dbReference>
<evidence type="ECO:0000256" key="2">
    <source>
        <dbReference type="ARBA" id="ARBA00023015"/>
    </source>
</evidence>
<dbReference type="InterPro" id="IPR000838">
    <property type="entry name" value="RNA_pol_sigma70_ECF_CS"/>
</dbReference>
<keyword evidence="3 6" id="KW-0731">Sigma factor</keyword>
<dbReference type="RefSeq" id="WP_013385752.1">
    <property type="nucleotide sequence ID" value="NC_017385.1"/>
</dbReference>
<dbReference type="GO" id="GO:0003677">
    <property type="term" value="F:DNA binding"/>
    <property type="evidence" value="ECO:0007669"/>
    <property type="project" value="UniProtKB-KW"/>
</dbReference>
<evidence type="ECO:0000256" key="4">
    <source>
        <dbReference type="ARBA" id="ARBA00023125"/>
    </source>
</evidence>
<dbReference type="GO" id="GO:0006352">
    <property type="term" value="P:DNA-templated transcription initiation"/>
    <property type="evidence" value="ECO:0007669"/>
    <property type="project" value="InterPro"/>
</dbReference>
<dbReference type="InterPro" id="IPR039425">
    <property type="entry name" value="RNA_pol_sigma-70-like"/>
</dbReference>
<evidence type="ECO:0000259" key="8">
    <source>
        <dbReference type="Pfam" id="PF04542"/>
    </source>
</evidence>
<dbReference type="PANTHER" id="PTHR43133:SF25">
    <property type="entry name" value="RNA POLYMERASE SIGMA FACTOR RFAY-RELATED"/>
    <property type="match status" value="1"/>
</dbReference>
<name>F9YBN4_KETVW</name>
<accession>F9YBN4</accession>
<dbReference type="InterPro" id="IPR036388">
    <property type="entry name" value="WH-like_DNA-bd_sf"/>
</dbReference>
<dbReference type="Gene3D" id="1.10.1740.10">
    <property type="match status" value="1"/>
</dbReference>
<dbReference type="InterPro" id="IPR014284">
    <property type="entry name" value="RNA_pol_sigma-70_dom"/>
</dbReference>
<sequence>MNAIAKPPQPPKSDVPPLPDPRQEILLHLPALRAFALTLSRDSVLADDLVQETLMKAWSKFHLFTPGTNLRSWLFTVLRNNMRSMLRKRSREVADVDEKMAARLASKPNQESNLALKEVELALDKLPAEQREVLILVGAMGFSIEEAAETCGCAPGTIKSRANRGRLALARLLGLAPGEKIDISDQATLAVMSQRP</sequence>
<dbReference type="InterPro" id="IPR013324">
    <property type="entry name" value="RNA_pol_sigma_r3/r4-like"/>
</dbReference>
<dbReference type="NCBIfam" id="TIGR02937">
    <property type="entry name" value="sigma70-ECF"/>
    <property type="match status" value="1"/>
</dbReference>
<reference evidence="10 11" key="1">
    <citation type="journal article" date="2011" name="J. Bacteriol.">
        <title>Complete genome sequence of the industrial strain Ketogulonicigenium vulgare WSH-001.</title>
        <authorList>
            <person name="Liu L."/>
            <person name="Li Y."/>
            <person name="Zhang J."/>
            <person name="Zhou Z."/>
            <person name="Liu J."/>
            <person name="Li X."/>
            <person name="Zhou J."/>
            <person name="Du G."/>
            <person name="Wang L."/>
            <person name="Chen J."/>
        </authorList>
    </citation>
    <scope>NUCLEOTIDE SEQUENCE [LARGE SCALE GENOMIC DNA]</scope>
    <source>
        <strain evidence="10 11">WSH-001</strain>
        <plasmid evidence="11">pKVU_200</plasmid>
    </source>
</reference>
<organism evidence="10 11">
    <name type="scientific">Ketogulonicigenium vulgare (strain WSH-001)</name>
    <dbReference type="NCBI Taxonomy" id="759362"/>
    <lineage>
        <taxon>Bacteria</taxon>
        <taxon>Pseudomonadati</taxon>
        <taxon>Pseudomonadota</taxon>
        <taxon>Alphaproteobacteria</taxon>
        <taxon>Rhodobacterales</taxon>
        <taxon>Roseobacteraceae</taxon>
        <taxon>Ketogulonicigenium</taxon>
    </lineage>
</organism>
<gene>
    <name evidence="10" type="ordered locus">KVU_PB0108</name>
</gene>
<dbReference type="AlphaFoldDB" id="F9YBN4"/>
<feature type="region of interest" description="Disordered" evidence="7">
    <location>
        <begin position="1"/>
        <end position="20"/>
    </location>
</feature>
<dbReference type="EMBL" id="CP002020">
    <property type="protein sequence ID" value="AEM42786.1"/>
    <property type="molecule type" value="Genomic_DNA"/>
</dbReference>
<feature type="domain" description="RNA polymerase sigma factor 70 region 4 type 2" evidence="9">
    <location>
        <begin position="117"/>
        <end position="169"/>
    </location>
</feature>
<keyword evidence="11" id="KW-1185">Reference proteome</keyword>
<feature type="domain" description="RNA polymerase sigma-70 region 2" evidence="8">
    <location>
        <begin position="28"/>
        <end position="91"/>
    </location>
</feature>
<comment type="similarity">
    <text evidence="1 6">Belongs to the sigma-70 factor family. ECF subfamily.</text>
</comment>
<dbReference type="PROSITE" id="PS01063">
    <property type="entry name" value="SIGMA70_ECF"/>
    <property type="match status" value="1"/>
</dbReference>
<dbReference type="InterPro" id="IPR013325">
    <property type="entry name" value="RNA_pol_sigma_r2"/>
</dbReference>
<evidence type="ECO:0000256" key="7">
    <source>
        <dbReference type="SAM" id="MobiDB-lite"/>
    </source>
</evidence>
<keyword evidence="2 6" id="KW-0805">Transcription regulation</keyword>
<evidence type="ECO:0000256" key="5">
    <source>
        <dbReference type="ARBA" id="ARBA00023163"/>
    </source>
</evidence>
<evidence type="ECO:0000313" key="11">
    <source>
        <dbReference type="Proteomes" id="UP000000692"/>
    </source>
</evidence>
<dbReference type="Gene3D" id="1.10.10.10">
    <property type="entry name" value="Winged helix-like DNA-binding domain superfamily/Winged helix DNA-binding domain"/>
    <property type="match status" value="1"/>
</dbReference>
<dbReference type="Pfam" id="PF04542">
    <property type="entry name" value="Sigma70_r2"/>
    <property type="match status" value="1"/>
</dbReference>
<dbReference type="KEGG" id="kvl:KVU_PB0108"/>
<dbReference type="SUPFAM" id="SSF88946">
    <property type="entry name" value="Sigma2 domain of RNA polymerase sigma factors"/>
    <property type="match status" value="1"/>
</dbReference>
<proteinExistence type="inferred from homology"/>
<evidence type="ECO:0000259" key="9">
    <source>
        <dbReference type="Pfam" id="PF08281"/>
    </source>
</evidence>
<evidence type="ECO:0000313" key="10">
    <source>
        <dbReference type="EMBL" id="AEM42786.1"/>
    </source>
</evidence>
<evidence type="ECO:0000256" key="1">
    <source>
        <dbReference type="ARBA" id="ARBA00010641"/>
    </source>
</evidence>
<dbReference type="OrthoDB" id="9803470at2"/>
<geneLocation type="plasmid" evidence="11">
    <name>pKVU_200</name>
</geneLocation>
<dbReference type="SUPFAM" id="SSF88659">
    <property type="entry name" value="Sigma3 and sigma4 domains of RNA polymerase sigma factors"/>
    <property type="match status" value="1"/>
</dbReference>
<evidence type="ECO:0000256" key="3">
    <source>
        <dbReference type="ARBA" id="ARBA00023082"/>
    </source>
</evidence>
<protein>
    <recommendedName>
        <fullName evidence="6">RNA polymerase sigma factor</fullName>
    </recommendedName>
</protein>
<dbReference type="PANTHER" id="PTHR43133">
    <property type="entry name" value="RNA POLYMERASE ECF-TYPE SIGMA FACTO"/>
    <property type="match status" value="1"/>
</dbReference>
<dbReference type="HOGENOM" id="CLU_047691_1_4_5"/>
<dbReference type="InterPro" id="IPR007627">
    <property type="entry name" value="RNA_pol_sigma70_r2"/>
</dbReference>
<feature type="compositionally biased region" description="Pro residues" evidence="7">
    <location>
        <begin position="7"/>
        <end position="20"/>
    </location>
</feature>
<keyword evidence="5 6" id="KW-0804">Transcription</keyword>
<dbReference type="GO" id="GO:0016987">
    <property type="term" value="F:sigma factor activity"/>
    <property type="evidence" value="ECO:0007669"/>
    <property type="project" value="UniProtKB-KW"/>
</dbReference>
<dbReference type="Proteomes" id="UP000000692">
    <property type="component" value="Plasmid 2"/>
</dbReference>
<keyword evidence="4 6" id="KW-0238">DNA-binding</keyword>
<dbReference type="Pfam" id="PF08281">
    <property type="entry name" value="Sigma70_r4_2"/>
    <property type="match status" value="1"/>
</dbReference>
<evidence type="ECO:0000256" key="6">
    <source>
        <dbReference type="RuleBase" id="RU000716"/>
    </source>
</evidence>
<keyword evidence="10" id="KW-0614">Plasmid</keyword>